<accession>A0A086AF67</accession>
<gene>
    <name evidence="3" type="ORF">B0A62_00230</name>
    <name evidence="2" type="ORF">IW20_14400</name>
</gene>
<reference evidence="2 4" key="1">
    <citation type="submission" date="2014-07" db="EMBL/GenBank/DDBJ databases">
        <title>Genome of Flavobacterium hydatis DSM 2063.</title>
        <authorList>
            <person name="Pipes S.E."/>
            <person name="Stropko S.J."/>
            <person name="Newman J.D."/>
        </authorList>
    </citation>
    <scope>NUCLEOTIDE SEQUENCE [LARGE SCALE GENOMIC DNA]</scope>
    <source>
        <strain evidence="2 4">DSM 2063</strain>
    </source>
</reference>
<evidence type="ECO:0000313" key="3">
    <source>
        <dbReference type="EMBL" id="OXA98265.1"/>
    </source>
</evidence>
<reference evidence="3 5" key="2">
    <citation type="submission" date="2016-11" db="EMBL/GenBank/DDBJ databases">
        <title>Whole genomes of Flavobacteriaceae.</title>
        <authorList>
            <person name="Stine C."/>
            <person name="Li C."/>
            <person name="Tadesse D."/>
        </authorList>
    </citation>
    <scope>NUCLEOTIDE SEQUENCE [LARGE SCALE GENOMIC DNA]</scope>
    <source>
        <strain evidence="3 5">ATCC 29551</strain>
    </source>
</reference>
<dbReference type="RefSeq" id="WP_035623448.1">
    <property type="nucleotide sequence ID" value="NZ_JBEWQG010000004.1"/>
</dbReference>
<dbReference type="eggNOG" id="ENOG50332DE">
    <property type="taxonomic scope" value="Bacteria"/>
</dbReference>
<keyword evidence="1" id="KW-0472">Membrane</keyword>
<evidence type="ECO:0000313" key="5">
    <source>
        <dbReference type="Proteomes" id="UP000198424"/>
    </source>
</evidence>
<dbReference type="Pfam" id="PF12412">
    <property type="entry name" value="DUF3667"/>
    <property type="match status" value="1"/>
</dbReference>
<evidence type="ECO:0000313" key="2">
    <source>
        <dbReference type="EMBL" id="KFF15331.1"/>
    </source>
</evidence>
<comment type="caution">
    <text evidence="2">The sequence shown here is derived from an EMBL/GenBank/DDBJ whole genome shotgun (WGS) entry which is preliminary data.</text>
</comment>
<keyword evidence="1" id="KW-0812">Transmembrane</keyword>
<dbReference type="OrthoDB" id="7446256at2"/>
<dbReference type="InterPro" id="IPR022134">
    <property type="entry name" value="DUF3667"/>
</dbReference>
<dbReference type="AlphaFoldDB" id="A0A086AF67"/>
<dbReference type="STRING" id="991.IW20_14400"/>
<feature type="transmembrane region" description="Helical" evidence="1">
    <location>
        <begin position="205"/>
        <end position="225"/>
    </location>
</feature>
<feature type="transmembrane region" description="Helical" evidence="1">
    <location>
        <begin position="175"/>
        <end position="199"/>
    </location>
</feature>
<feature type="transmembrane region" description="Helical" evidence="1">
    <location>
        <begin position="77"/>
        <end position="97"/>
    </location>
</feature>
<evidence type="ECO:0000256" key="1">
    <source>
        <dbReference type="SAM" id="Phobius"/>
    </source>
</evidence>
<sequence>MKAICKNCETPYLSSFNYCPQCSQKVHLHRISPHEVFHEAVHYFTHADKGIFQLIRDLVLKSGTVAKEYINGKRKKYFPPLNFFLLVAAIFVFISNIPKETHSPIDMQKENLELNAITNPVQKEKMTRLYERKEKAFHFMRKYSNLMAMMALPLTAFFFWLFYRKENYNYTEHLVAGMYMLGFCILINTLLILPISLLFHLSSNYSTILFLLFQLLYFTIFYYKFLNKNTKLQFAKAFTVSVFGIISWGIISGFTVNAYISTGFWGMV</sequence>
<dbReference type="EMBL" id="JPRM01000022">
    <property type="protein sequence ID" value="KFF15331.1"/>
    <property type="molecule type" value="Genomic_DNA"/>
</dbReference>
<evidence type="ECO:0000313" key="4">
    <source>
        <dbReference type="Proteomes" id="UP000028712"/>
    </source>
</evidence>
<dbReference type="Proteomes" id="UP000028712">
    <property type="component" value="Unassembled WGS sequence"/>
</dbReference>
<feature type="transmembrane region" description="Helical" evidence="1">
    <location>
        <begin position="143"/>
        <end position="163"/>
    </location>
</feature>
<protein>
    <recommendedName>
        <fullName evidence="6">DUF3667 domain-containing protein</fullName>
    </recommendedName>
</protein>
<keyword evidence="1" id="KW-1133">Transmembrane helix</keyword>
<name>A0A086AF67_FLAHY</name>
<dbReference type="Proteomes" id="UP000198424">
    <property type="component" value="Unassembled WGS sequence"/>
</dbReference>
<keyword evidence="5" id="KW-1185">Reference proteome</keyword>
<proteinExistence type="predicted"/>
<dbReference type="EMBL" id="MUGY01000001">
    <property type="protein sequence ID" value="OXA98265.1"/>
    <property type="molecule type" value="Genomic_DNA"/>
</dbReference>
<organism evidence="2 4">
    <name type="scientific">Flavobacterium hydatis</name>
    <name type="common">Cytophaga aquatilis</name>
    <dbReference type="NCBI Taxonomy" id="991"/>
    <lineage>
        <taxon>Bacteria</taxon>
        <taxon>Pseudomonadati</taxon>
        <taxon>Bacteroidota</taxon>
        <taxon>Flavobacteriia</taxon>
        <taxon>Flavobacteriales</taxon>
        <taxon>Flavobacteriaceae</taxon>
        <taxon>Flavobacterium</taxon>
    </lineage>
</organism>
<feature type="transmembrane region" description="Helical" evidence="1">
    <location>
        <begin position="237"/>
        <end position="260"/>
    </location>
</feature>
<evidence type="ECO:0008006" key="6">
    <source>
        <dbReference type="Google" id="ProtNLM"/>
    </source>
</evidence>